<feature type="chain" id="PRO_5035262761" evidence="1">
    <location>
        <begin position="18"/>
        <end position="252"/>
    </location>
</feature>
<dbReference type="Proteomes" id="UP000747542">
    <property type="component" value="Unassembled WGS sequence"/>
</dbReference>
<evidence type="ECO:0000313" key="2">
    <source>
        <dbReference type="EMBL" id="KAG7168306.1"/>
    </source>
</evidence>
<sequence length="252" mass="28372">MASISLVALLLVVITLATETHNSKLQWDDDSNNNQGRLSAPYNQHPMLRADRKLVFINNKAYDMSADQQTRAWDLYLKKGSIPDHQFFNRISHMDSLSTAMTAPAVDIPDDNAVALDQNSTQEAELHKRVKAQDSEVGDPIVGEGTFRFVANPDKIHLIEVVDKEELQELYSTTVAPVVATEPNVDVSTVHYEATQVSLLTFIWTELINLGELLGREVVGTVSDKLWYWWKSLVKFVQARGRRSINHQSAEL</sequence>
<accession>A0A8J5MYK4</accession>
<gene>
    <name evidence="2" type="ORF">Hamer_G002328</name>
</gene>
<comment type="caution">
    <text evidence="2">The sequence shown here is derived from an EMBL/GenBank/DDBJ whole genome shotgun (WGS) entry which is preliminary data.</text>
</comment>
<dbReference type="AlphaFoldDB" id="A0A8J5MYK4"/>
<organism evidence="2 3">
    <name type="scientific">Homarus americanus</name>
    <name type="common">American lobster</name>
    <dbReference type="NCBI Taxonomy" id="6706"/>
    <lineage>
        <taxon>Eukaryota</taxon>
        <taxon>Metazoa</taxon>
        <taxon>Ecdysozoa</taxon>
        <taxon>Arthropoda</taxon>
        <taxon>Crustacea</taxon>
        <taxon>Multicrustacea</taxon>
        <taxon>Malacostraca</taxon>
        <taxon>Eumalacostraca</taxon>
        <taxon>Eucarida</taxon>
        <taxon>Decapoda</taxon>
        <taxon>Pleocyemata</taxon>
        <taxon>Astacidea</taxon>
        <taxon>Nephropoidea</taxon>
        <taxon>Nephropidae</taxon>
        <taxon>Homarus</taxon>
    </lineage>
</organism>
<protein>
    <submittedName>
        <fullName evidence="2">Uncharacterized protein</fullName>
    </submittedName>
</protein>
<evidence type="ECO:0000256" key="1">
    <source>
        <dbReference type="SAM" id="SignalP"/>
    </source>
</evidence>
<name>A0A8J5MYK4_HOMAM</name>
<reference evidence="2" key="1">
    <citation type="journal article" date="2021" name="Sci. Adv.">
        <title>The American lobster genome reveals insights on longevity, neural, and immune adaptations.</title>
        <authorList>
            <person name="Polinski J.M."/>
            <person name="Zimin A.V."/>
            <person name="Clark K.F."/>
            <person name="Kohn A.B."/>
            <person name="Sadowski N."/>
            <person name="Timp W."/>
            <person name="Ptitsyn A."/>
            <person name="Khanna P."/>
            <person name="Romanova D.Y."/>
            <person name="Williams P."/>
            <person name="Greenwood S.J."/>
            <person name="Moroz L.L."/>
            <person name="Walt D.R."/>
            <person name="Bodnar A.G."/>
        </authorList>
    </citation>
    <scope>NUCLEOTIDE SEQUENCE</scope>
    <source>
        <strain evidence="2">GMGI-L3</strain>
    </source>
</reference>
<dbReference type="EMBL" id="JAHLQT010020073">
    <property type="protein sequence ID" value="KAG7168306.1"/>
    <property type="molecule type" value="Genomic_DNA"/>
</dbReference>
<keyword evidence="3" id="KW-1185">Reference proteome</keyword>
<feature type="signal peptide" evidence="1">
    <location>
        <begin position="1"/>
        <end position="17"/>
    </location>
</feature>
<keyword evidence="1" id="KW-0732">Signal</keyword>
<evidence type="ECO:0000313" key="3">
    <source>
        <dbReference type="Proteomes" id="UP000747542"/>
    </source>
</evidence>
<proteinExistence type="predicted"/>